<keyword evidence="3 4" id="KW-0443">Lipid metabolism</keyword>
<reference evidence="7 8" key="1">
    <citation type="submission" date="2013-11" db="EMBL/GenBank/DDBJ databases">
        <title>Single cell genomics of uncultured Tannerella BU063 (oral taxon 286).</title>
        <authorList>
            <person name="Beall C.J."/>
            <person name="Campbell A.G."/>
            <person name="Griffen A.L."/>
            <person name="Podar M."/>
            <person name="Leys E.J."/>
        </authorList>
    </citation>
    <scope>NUCLEOTIDE SEQUENCE [LARGE SCALE GENOMIC DNA]</scope>
    <source>
        <strain evidence="7">Cell 2</strain>
    </source>
</reference>
<dbReference type="CDD" id="cd07205">
    <property type="entry name" value="Pat_PNPLA6_PNPLA7_NTE1_like"/>
    <property type="match status" value="1"/>
</dbReference>
<evidence type="ECO:0000256" key="3">
    <source>
        <dbReference type="ARBA" id="ARBA00023098"/>
    </source>
</evidence>
<dbReference type="PANTHER" id="PTHR14226:SF29">
    <property type="entry name" value="NEUROPATHY TARGET ESTERASE SWS"/>
    <property type="match status" value="1"/>
</dbReference>
<feature type="short sequence motif" description="GXSXG" evidence="4">
    <location>
        <begin position="56"/>
        <end position="60"/>
    </location>
</feature>
<dbReference type="Proteomes" id="UP000018837">
    <property type="component" value="Unassembled WGS sequence"/>
</dbReference>
<evidence type="ECO:0000259" key="6">
    <source>
        <dbReference type="PROSITE" id="PS51635"/>
    </source>
</evidence>
<dbReference type="InterPro" id="IPR016035">
    <property type="entry name" value="Acyl_Trfase/lysoPLipase"/>
</dbReference>
<dbReference type="InterPro" id="IPR050301">
    <property type="entry name" value="NTE"/>
</dbReference>
<feature type="signal peptide" evidence="5">
    <location>
        <begin position="1"/>
        <end position="18"/>
    </location>
</feature>
<protein>
    <submittedName>
        <fullName evidence="7">Patatin</fullName>
    </submittedName>
</protein>
<feature type="domain" description="PNPLA" evidence="6">
    <location>
        <begin position="25"/>
        <end position="223"/>
    </location>
</feature>
<accession>W2C3S1</accession>
<dbReference type="Pfam" id="PF01734">
    <property type="entry name" value="Patatin"/>
    <property type="match status" value="1"/>
</dbReference>
<keyword evidence="1 4" id="KW-0378">Hydrolase</keyword>
<feature type="short sequence motif" description="DGA/G" evidence="4">
    <location>
        <begin position="210"/>
        <end position="212"/>
    </location>
</feature>
<dbReference type="EMBL" id="AYUF01000491">
    <property type="protein sequence ID" value="ETK01102.1"/>
    <property type="molecule type" value="Genomic_DNA"/>
</dbReference>
<evidence type="ECO:0000313" key="7">
    <source>
        <dbReference type="EMBL" id="ETK01102.1"/>
    </source>
</evidence>
<feature type="active site" description="Proton acceptor" evidence="4">
    <location>
        <position position="210"/>
    </location>
</feature>
<dbReference type="InterPro" id="IPR002641">
    <property type="entry name" value="PNPLA_dom"/>
</dbReference>
<gene>
    <name evidence="7" type="ORF">N425_11535</name>
</gene>
<dbReference type="Gene3D" id="3.40.1090.10">
    <property type="entry name" value="Cytosolic phospholipase A2 catalytic domain"/>
    <property type="match status" value="2"/>
</dbReference>
<evidence type="ECO:0000256" key="4">
    <source>
        <dbReference type="PROSITE-ProRule" id="PRU01161"/>
    </source>
</evidence>
<feature type="active site" description="Nucleophile" evidence="4">
    <location>
        <position position="58"/>
    </location>
</feature>
<feature type="chain" id="PRO_5004813383" evidence="5">
    <location>
        <begin position="19"/>
        <end position="766"/>
    </location>
</feature>
<evidence type="ECO:0000256" key="2">
    <source>
        <dbReference type="ARBA" id="ARBA00022963"/>
    </source>
</evidence>
<dbReference type="GO" id="GO:0016787">
    <property type="term" value="F:hydrolase activity"/>
    <property type="evidence" value="ECO:0007669"/>
    <property type="project" value="UniProtKB-UniRule"/>
</dbReference>
<dbReference type="Gene3D" id="2.40.160.50">
    <property type="entry name" value="membrane protein fhac: a member of the omp85/tpsb transporter family"/>
    <property type="match status" value="1"/>
</dbReference>
<dbReference type="PANTHER" id="PTHR14226">
    <property type="entry name" value="NEUROPATHY TARGET ESTERASE/SWISS CHEESE D.MELANOGASTER"/>
    <property type="match status" value="1"/>
</dbReference>
<keyword evidence="5" id="KW-0732">Signal</keyword>
<dbReference type="SUPFAM" id="SSF52151">
    <property type="entry name" value="FabD/lysophospholipase-like"/>
    <property type="match status" value="1"/>
</dbReference>
<dbReference type="GO" id="GO:0016042">
    <property type="term" value="P:lipid catabolic process"/>
    <property type="evidence" value="ECO:0007669"/>
    <property type="project" value="UniProtKB-UniRule"/>
</dbReference>
<evidence type="ECO:0000256" key="1">
    <source>
        <dbReference type="ARBA" id="ARBA00022801"/>
    </source>
</evidence>
<evidence type="ECO:0000313" key="8">
    <source>
        <dbReference type="Proteomes" id="UP000018837"/>
    </source>
</evidence>
<proteinExistence type="predicted"/>
<comment type="caution">
    <text evidence="7">The sequence shown here is derived from an EMBL/GenBank/DDBJ whole genome shotgun (WGS) entry which is preliminary data.</text>
</comment>
<name>W2C3S1_9BACT</name>
<dbReference type="AlphaFoldDB" id="W2C3S1"/>
<sequence>MQAALLMLAALMPVHSAAQEQTVGLVLSGGGAKGAAHLGVIKALEENEIPIDYIAGTSIGAIVGSLYAIGYTPDEMLRLFLSDEFGYWQSGRVEDEYVYYFKQPDPSPDFMRFAVDLSDSLQIIPNLLPQSLINPIQMNQAFMALYAPSTAKSGWDFDHLFVPFRCVSSDIYHKKAVVWRNGDLSQAVRASMTFPFFFKPIWKDGVPLFDGGIYNNFPVDVIKAEFNPDFIFGSSVAGTPNPSADLMKQIEPMVMRGTEYDISEDDGMMIQFQFPDVNLLDFPRAKELMDEGYRRTLGMIDSIRQRVTRRVPLSEVNARRRAYRASLPKLMFKNIYVTGVTGAQRRYVEEQLHRDINGEFSMEEFKRAYFKMLSNSKIKEIIPQAVYNRKNLNFDLYLDVRINEEVEVSIGGNISSHQANQLYLGLNYQILSGSAIDLHADFQMGNLFSGIAVSGRAYLPTALPTYLQLQTVYSYRKYMQGQSLFYEDLLPAFIKQRERYVKLKFGLPFLSVAKAELGVGYGQLSDNYYQRSDVSFSDSPFDNSRHNLFAGSLRIERNSLNAKQYPTGGRRQYLLAQYVAGRETYSPSDAPHTREPYQSWLQVKGLWTDYIPLSRRFRLGLMGEAMLSSKNLLSNYTATVLQAPAFTPTPHSKITFNEGFRANQYVAIGVMPIVTLGKSLHLRFEGYGFLPLHPIQRTLASDAFTGERVRYGKTVETFRYMGEAALVLNLPFISVSLFANGYSYPKNDFNVGLNIGFLLFNPSFVE</sequence>
<dbReference type="PROSITE" id="PS51635">
    <property type="entry name" value="PNPLA"/>
    <property type="match status" value="1"/>
</dbReference>
<evidence type="ECO:0000256" key="5">
    <source>
        <dbReference type="SAM" id="SignalP"/>
    </source>
</evidence>
<dbReference type="PATRIC" id="fig|1411148.3.peg.1889"/>
<keyword evidence="2 4" id="KW-0442">Lipid degradation</keyword>
<organism evidence="7 8">
    <name type="scientific">Tannerella sp. oral taxon BU063 isolate Cell 2</name>
    <dbReference type="NCBI Taxonomy" id="1411148"/>
    <lineage>
        <taxon>Bacteria</taxon>
        <taxon>Pseudomonadati</taxon>
        <taxon>Bacteroidota</taxon>
        <taxon>Bacteroidia</taxon>
        <taxon>Bacteroidales</taxon>
        <taxon>Tannerellaceae</taxon>
        <taxon>Tannerella</taxon>
    </lineage>
</organism>
<feature type="short sequence motif" description="GXGXXG" evidence="4">
    <location>
        <begin position="29"/>
        <end position="34"/>
    </location>
</feature>